<dbReference type="RefSeq" id="WP_219239338.1">
    <property type="nucleotide sequence ID" value="NZ_JAHWZX010000021.1"/>
</dbReference>
<organism evidence="1 2">
    <name type="scientific">Stakelama flava</name>
    <dbReference type="NCBI Taxonomy" id="2860338"/>
    <lineage>
        <taxon>Bacteria</taxon>
        <taxon>Pseudomonadati</taxon>
        <taxon>Pseudomonadota</taxon>
        <taxon>Alphaproteobacteria</taxon>
        <taxon>Sphingomonadales</taxon>
        <taxon>Sphingomonadaceae</taxon>
        <taxon>Stakelama</taxon>
    </lineage>
</organism>
<reference evidence="1 2" key="1">
    <citation type="submission" date="2021-07" db="EMBL/GenBank/DDBJ databases">
        <title>Stakelama flava sp. nov., a novel endophytic bacterium isolated from branch of Kandelia candel.</title>
        <authorList>
            <person name="Tuo L."/>
        </authorList>
    </citation>
    <scope>NUCLEOTIDE SEQUENCE [LARGE SCALE GENOMIC DNA]</scope>
    <source>
        <strain evidence="1 2">CBK3Z-3</strain>
    </source>
</reference>
<evidence type="ECO:0000313" key="1">
    <source>
        <dbReference type="EMBL" id="MBW4332215.1"/>
    </source>
</evidence>
<dbReference type="Proteomes" id="UP001197214">
    <property type="component" value="Unassembled WGS sequence"/>
</dbReference>
<accession>A0ABS6XPQ0</accession>
<dbReference type="EMBL" id="JAHWZX010000021">
    <property type="protein sequence ID" value="MBW4332215.1"/>
    <property type="molecule type" value="Genomic_DNA"/>
</dbReference>
<proteinExistence type="predicted"/>
<protein>
    <submittedName>
        <fullName evidence="1">Nodulation S family protein</fullName>
    </submittedName>
</protein>
<evidence type="ECO:0000313" key="2">
    <source>
        <dbReference type="Proteomes" id="UP001197214"/>
    </source>
</evidence>
<comment type="caution">
    <text evidence="1">The sequence shown here is derived from an EMBL/GenBank/DDBJ whole genome shotgun (WGS) entry which is preliminary data.</text>
</comment>
<gene>
    <name evidence="1" type="ORF">KY084_15240</name>
</gene>
<name>A0ABS6XPQ0_9SPHN</name>
<dbReference type="Pfam" id="PF05401">
    <property type="entry name" value="NodS"/>
    <property type="match status" value="1"/>
</dbReference>
<keyword evidence="2" id="KW-1185">Reference proteome</keyword>
<dbReference type="InterPro" id="IPR008715">
    <property type="entry name" value="SAM-MeTfrase_NodS-like"/>
</dbReference>
<sequence>MSEKSLDADYFDRIFASDDDPWDLASSDYERAKFDRTIAALGDRQYRSAIEVGCAHGVLTQRLFSLCETLIALDISAEALDQARERLGSPRGLTFQRMAFPREAPGANGFELALLSEVAYYWSVADLGRAAQWLSAHVEPGGHILLVHYIGETDYPQSGDAAVLHLKNALRDVVAEEKSERHVRYRLDLWRRR</sequence>